<protein>
    <submittedName>
        <fullName evidence="1">Uncharacterized protein</fullName>
    </submittedName>
</protein>
<dbReference type="Proteomes" id="UP001429580">
    <property type="component" value="Unassembled WGS sequence"/>
</dbReference>
<organism evidence="1 2">
    <name type="scientific">Pseudochelatococcus lubricantis</name>
    <dbReference type="NCBI Taxonomy" id="1538102"/>
    <lineage>
        <taxon>Bacteria</taxon>
        <taxon>Pseudomonadati</taxon>
        <taxon>Pseudomonadota</taxon>
        <taxon>Alphaproteobacteria</taxon>
        <taxon>Hyphomicrobiales</taxon>
        <taxon>Chelatococcaceae</taxon>
        <taxon>Pseudochelatococcus</taxon>
    </lineage>
</organism>
<keyword evidence="2" id="KW-1185">Reference proteome</keyword>
<comment type="caution">
    <text evidence="1">The sequence shown here is derived from an EMBL/GenBank/DDBJ whole genome shotgun (WGS) entry which is preliminary data.</text>
</comment>
<gene>
    <name evidence="1" type="ORF">FHS82_001095</name>
</gene>
<proteinExistence type="predicted"/>
<reference evidence="1 2" key="1">
    <citation type="submission" date="2020-03" db="EMBL/GenBank/DDBJ databases">
        <title>Genomic Encyclopedia of Type Strains, Phase IV (KMG-IV): sequencing the most valuable type-strain genomes for metagenomic binning, comparative biology and taxonomic classification.</title>
        <authorList>
            <person name="Goeker M."/>
        </authorList>
    </citation>
    <scope>NUCLEOTIDE SEQUENCE [LARGE SCALE GENOMIC DNA]</scope>
    <source>
        <strain evidence="1 2">DSM 103870</strain>
    </source>
</reference>
<accession>A0ABX0UYA3</accession>
<dbReference type="EMBL" id="JAASQI010000002">
    <property type="protein sequence ID" value="NIJ57269.1"/>
    <property type="molecule type" value="Genomic_DNA"/>
</dbReference>
<dbReference type="RefSeq" id="WP_166949618.1">
    <property type="nucleotide sequence ID" value="NZ_JAASQI010000002.1"/>
</dbReference>
<name>A0ABX0UYA3_9HYPH</name>
<evidence type="ECO:0000313" key="2">
    <source>
        <dbReference type="Proteomes" id="UP001429580"/>
    </source>
</evidence>
<sequence length="78" mass="8192">MTDYVCIYIQRPTGTEHGGIVGRAATEDGALRVAEARGYAPTGDVRWYDGVEGPVRAGYPAYGAGVFIVDVTANAEAV</sequence>
<evidence type="ECO:0000313" key="1">
    <source>
        <dbReference type="EMBL" id="NIJ57269.1"/>
    </source>
</evidence>